<dbReference type="CDD" id="cd05379">
    <property type="entry name" value="CAP_bacterial"/>
    <property type="match status" value="1"/>
</dbReference>
<proteinExistence type="predicted"/>
<protein>
    <submittedName>
        <fullName evidence="3">CAP domain-containing protein</fullName>
    </submittedName>
</protein>
<keyword evidence="1" id="KW-0732">Signal</keyword>
<dbReference type="AlphaFoldDB" id="A0A3A5H640"/>
<dbReference type="SUPFAM" id="SSF55797">
    <property type="entry name" value="PR-1-like"/>
    <property type="match status" value="1"/>
</dbReference>
<dbReference type="Proteomes" id="UP000276542">
    <property type="component" value="Unassembled WGS sequence"/>
</dbReference>
<name>A0A3A5H640_9ACTN</name>
<dbReference type="Gene3D" id="3.40.33.10">
    <property type="entry name" value="CAP"/>
    <property type="match status" value="1"/>
</dbReference>
<comment type="caution">
    <text evidence="3">The sequence shown here is derived from an EMBL/GenBank/DDBJ whole genome shotgun (WGS) entry which is preliminary data.</text>
</comment>
<dbReference type="InterPro" id="IPR014044">
    <property type="entry name" value="CAP_dom"/>
</dbReference>
<reference evidence="4" key="1">
    <citation type="submission" date="2018-09" db="EMBL/GenBank/DDBJ databases">
        <authorList>
            <person name="Zhu H."/>
        </authorList>
    </citation>
    <scope>NUCLEOTIDE SEQUENCE [LARGE SCALE GENOMIC DNA]</scope>
    <source>
        <strain evidence="4">K1W22B-1</strain>
    </source>
</reference>
<feature type="chain" id="PRO_5017251311" evidence="1">
    <location>
        <begin position="36"/>
        <end position="326"/>
    </location>
</feature>
<keyword evidence="4" id="KW-1185">Reference proteome</keyword>
<evidence type="ECO:0000259" key="2">
    <source>
        <dbReference type="Pfam" id="PF00188"/>
    </source>
</evidence>
<feature type="signal peptide" evidence="1">
    <location>
        <begin position="1"/>
        <end position="35"/>
    </location>
</feature>
<organism evidence="3 4">
    <name type="scientific">Nocardioides cavernaquae</name>
    <dbReference type="NCBI Taxonomy" id="2321396"/>
    <lineage>
        <taxon>Bacteria</taxon>
        <taxon>Bacillati</taxon>
        <taxon>Actinomycetota</taxon>
        <taxon>Actinomycetes</taxon>
        <taxon>Propionibacteriales</taxon>
        <taxon>Nocardioidaceae</taxon>
        <taxon>Nocardioides</taxon>
    </lineage>
</organism>
<dbReference type="OrthoDB" id="3788342at2"/>
<evidence type="ECO:0000313" key="4">
    <source>
        <dbReference type="Proteomes" id="UP000276542"/>
    </source>
</evidence>
<dbReference type="EMBL" id="QYRP01000002">
    <property type="protein sequence ID" value="RJS46159.1"/>
    <property type="molecule type" value="Genomic_DNA"/>
</dbReference>
<feature type="domain" description="SCP" evidence="2">
    <location>
        <begin position="197"/>
        <end position="313"/>
    </location>
</feature>
<gene>
    <name evidence="3" type="ORF">D4739_07995</name>
</gene>
<evidence type="ECO:0000313" key="3">
    <source>
        <dbReference type="EMBL" id="RJS46159.1"/>
    </source>
</evidence>
<dbReference type="InterPro" id="IPR035940">
    <property type="entry name" value="CAP_sf"/>
</dbReference>
<evidence type="ECO:0000256" key="1">
    <source>
        <dbReference type="SAM" id="SignalP"/>
    </source>
</evidence>
<dbReference type="Pfam" id="PF00188">
    <property type="entry name" value="CAP"/>
    <property type="match status" value="1"/>
</dbReference>
<accession>A0A3A5H640</accession>
<sequence>MRVVGARRFVGATVAAVAAAVVVVLPGAVSAPASAACLVGLIPSVSTVNSGTAALAATDYRTASILSQSGSTAKARGRANQKFTVAATVTTTIKLDACLLGLSLPISLSATRTVKQARWASGVEDRLGYGGDRRYEAKTKARTAASNEARATALSRVVAQARAAAYDAALVTATLQGLLSSAEGYRAMVMSEWSALANQARASRGLAPVRFVQAFSPLATDWARTIHSTYDSRLRNGTVHDTGFWKDLTLSGCSSGFRSGEIIAQLWRSGDPRRVAKDALDSWLASSSHRAILLDSRYSMSGIGVYVSGDWVTMVGRFRNGSCSLA</sequence>